<dbReference type="InterPro" id="IPR011234">
    <property type="entry name" value="Fumarylacetoacetase-like_C"/>
</dbReference>
<dbReference type="EMBL" id="MSFO01000006">
    <property type="protein sequence ID" value="PLB47301.1"/>
    <property type="molecule type" value="Genomic_DNA"/>
</dbReference>
<dbReference type="OrthoDB" id="411064at2759"/>
<evidence type="ECO:0000259" key="3">
    <source>
        <dbReference type="Pfam" id="PF01557"/>
    </source>
</evidence>
<dbReference type="Proteomes" id="UP000234275">
    <property type="component" value="Unassembled WGS sequence"/>
</dbReference>
<organism evidence="4 5">
    <name type="scientific">Aspergillus steynii IBT 23096</name>
    <dbReference type="NCBI Taxonomy" id="1392250"/>
    <lineage>
        <taxon>Eukaryota</taxon>
        <taxon>Fungi</taxon>
        <taxon>Dikarya</taxon>
        <taxon>Ascomycota</taxon>
        <taxon>Pezizomycotina</taxon>
        <taxon>Eurotiomycetes</taxon>
        <taxon>Eurotiomycetidae</taxon>
        <taxon>Eurotiales</taxon>
        <taxon>Aspergillaceae</taxon>
        <taxon>Aspergillus</taxon>
        <taxon>Aspergillus subgen. Circumdati</taxon>
    </lineage>
</organism>
<gene>
    <name evidence="4" type="ORF">P170DRAFT_511928</name>
</gene>
<dbReference type="RefSeq" id="XP_024702603.1">
    <property type="nucleotide sequence ID" value="XM_024854938.1"/>
</dbReference>
<comment type="caution">
    <text evidence="4">The sequence shown here is derived from an EMBL/GenBank/DDBJ whole genome shotgun (WGS) entry which is preliminary data.</text>
</comment>
<reference evidence="4 5" key="1">
    <citation type="submission" date="2016-12" db="EMBL/GenBank/DDBJ databases">
        <title>The genomes of Aspergillus section Nigri reveals drivers in fungal speciation.</title>
        <authorList>
            <consortium name="DOE Joint Genome Institute"/>
            <person name="Vesth T.C."/>
            <person name="Nybo J."/>
            <person name="Theobald S."/>
            <person name="Brandl J."/>
            <person name="Frisvad J.C."/>
            <person name="Nielsen K.F."/>
            <person name="Lyhne E.K."/>
            <person name="Kogle M.E."/>
            <person name="Kuo A."/>
            <person name="Riley R."/>
            <person name="Clum A."/>
            <person name="Nolan M."/>
            <person name="Lipzen A."/>
            <person name="Salamov A."/>
            <person name="Henrissat B."/>
            <person name="Wiebenga A."/>
            <person name="De Vries R.P."/>
            <person name="Grigoriev I.V."/>
            <person name="Mortensen U.H."/>
            <person name="Andersen M.R."/>
            <person name="Baker S.E."/>
        </authorList>
    </citation>
    <scope>NUCLEOTIDE SEQUENCE [LARGE SCALE GENOMIC DNA]</scope>
    <source>
        <strain evidence="4 5">IBT 23096</strain>
    </source>
</reference>
<dbReference type="SUPFAM" id="SSF56529">
    <property type="entry name" value="FAH"/>
    <property type="match status" value="1"/>
</dbReference>
<dbReference type="GO" id="GO:0006107">
    <property type="term" value="P:oxaloacetate metabolic process"/>
    <property type="evidence" value="ECO:0007669"/>
    <property type="project" value="UniProtKB-ARBA"/>
</dbReference>
<evidence type="ECO:0000313" key="4">
    <source>
        <dbReference type="EMBL" id="PLB47301.1"/>
    </source>
</evidence>
<evidence type="ECO:0000313" key="5">
    <source>
        <dbReference type="Proteomes" id="UP000234275"/>
    </source>
</evidence>
<sequence length="204" mass="22395">MEKRFVLETIQRDSSSFLNCLNAIAASLAALQTLVDRDNREPTDHSDYEAELSIILSKTGRDIPESEAMSYVLGYTCSHDVSARTQQFKNSQWCFSKGLDGSCPLDPVLVSPSAIGDPHSLRIRAIHNGHVVQASNTREMIFGIAKTISFLSQGTTLKRGTVIMTGTGPGIGAMLTPKVVLQDDDDMRVEVENIGTLVNRVYYE</sequence>
<evidence type="ECO:0000256" key="1">
    <source>
        <dbReference type="ARBA" id="ARBA00010211"/>
    </source>
</evidence>
<dbReference type="InterPro" id="IPR036663">
    <property type="entry name" value="Fumarylacetoacetase_C_sf"/>
</dbReference>
<dbReference type="PANTHER" id="PTHR11820">
    <property type="entry name" value="ACYLPYRUVASE"/>
    <property type="match status" value="1"/>
</dbReference>
<dbReference type="GeneID" id="36562644"/>
<feature type="domain" description="Fumarylacetoacetase-like C-terminal" evidence="3">
    <location>
        <begin position="29"/>
        <end position="201"/>
    </location>
</feature>
<dbReference type="Gene3D" id="3.90.850.10">
    <property type="entry name" value="Fumarylacetoacetase-like, C-terminal domain"/>
    <property type="match status" value="1"/>
</dbReference>
<comment type="similarity">
    <text evidence="1">Belongs to the FAH family.</text>
</comment>
<keyword evidence="2" id="KW-0479">Metal-binding</keyword>
<dbReference type="GO" id="GO:0046872">
    <property type="term" value="F:metal ion binding"/>
    <property type="evidence" value="ECO:0007669"/>
    <property type="project" value="UniProtKB-KW"/>
</dbReference>
<dbReference type="FunFam" id="3.90.850.10:FF:000002">
    <property type="entry name" value="2-hydroxyhepta-2,4-diene-1,7-dioate isomerase"/>
    <property type="match status" value="1"/>
</dbReference>
<proteinExistence type="inferred from homology"/>
<dbReference type="PANTHER" id="PTHR11820:SF112">
    <property type="entry name" value="FUMARYLACETOACETATE HYDROLASE FAMILY PROTEIN (AFU_ORTHOLOGUE AFUA_1G02370)-RELATED"/>
    <property type="match status" value="1"/>
</dbReference>
<dbReference type="GO" id="GO:0050163">
    <property type="term" value="F:oxaloacetate tautomerase activity"/>
    <property type="evidence" value="ECO:0007669"/>
    <property type="project" value="UniProtKB-ARBA"/>
</dbReference>
<dbReference type="AlphaFoldDB" id="A0A2I2G348"/>
<keyword evidence="5" id="KW-1185">Reference proteome</keyword>
<protein>
    <recommendedName>
        <fullName evidence="3">Fumarylacetoacetase-like C-terminal domain-containing protein</fullName>
    </recommendedName>
</protein>
<dbReference type="Pfam" id="PF01557">
    <property type="entry name" value="FAA_hydrolase"/>
    <property type="match status" value="1"/>
</dbReference>
<name>A0A2I2G348_9EURO</name>
<accession>A0A2I2G348</accession>
<dbReference type="VEuPathDB" id="FungiDB:P170DRAFT_511928"/>
<evidence type="ECO:0000256" key="2">
    <source>
        <dbReference type="ARBA" id="ARBA00022723"/>
    </source>
</evidence>
<dbReference type="STRING" id="1392250.A0A2I2G348"/>